<dbReference type="Proteomes" id="UP000287798">
    <property type="component" value="Unassembled WGS sequence"/>
</dbReference>
<evidence type="ECO:0000256" key="9">
    <source>
        <dbReference type="SAM" id="Phobius"/>
    </source>
</evidence>
<dbReference type="PANTHER" id="PTHR11629">
    <property type="entry name" value="VACUOLAR PROTON ATPASES"/>
    <property type="match status" value="1"/>
</dbReference>
<keyword evidence="7 9" id="KW-0472">Membrane</keyword>
<dbReference type="GO" id="GO:0033179">
    <property type="term" value="C:proton-transporting V-type ATPase, V0 domain"/>
    <property type="evidence" value="ECO:0007669"/>
    <property type="project" value="InterPro"/>
</dbReference>
<comment type="similarity">
    <text evidence="2">Belongs to the V-ATPase 116 kDa subunit family.</text>
</comment>
<dbReference type="EMBL" id="QZMU01000002">
    <property type="protein sequence ID" value="RRQ20006.1"/>
    <property type="molecule type" value="Genomic_DNA"/>
</dbReference>
<comment type="caution">
    <text evidence="10">The sequence shown here is derived from an EMBL/GenBank/DDBJ whole genome shotgun (WGS) entry which is preliminary data.</text>
</comment>
<keyword evidence="6" id="KW-0406">Ion transport</keyword>
<reference evidence="10 11" key="1">
    <citation type="journal article" date="2010" name="Int. J. Syst. Evol. Microbiol.">
        <title>Thiohalobacter thiocyanaticus gen. nov., sp. nov., a moderately halophilic, sulfur-oxidizing gammaproteobacterium from hypersaline lakes, that utilizes thiocyanate.</title>
        <authorList>
            <person name="Sorokin D.Y."/>
            <person name="Kovaleva O.L."/>
            <person name="Tourova T.P."/>
            <person name="Muyzer G."/>
        </authorList>
    </citation>
    <scope>NUCLEOTIDE SEQUENCE [LARGE SCALE GENOMIC DNA]</scope>
    <source>
        <strain evidence="10 11">Hrh1</strain>
    </source>
</reference>
<feature type="transmembrane region" description="Helical" evidence="9">
    <location>
        <begin position="550"/>
        <end position="572"/>
    </location>
</feature>
<keyword evidence="3" id="KW-0813">Transport</keyword>
<evidence type="ECO:0000256" key="7">
    <source>
        <dbReference type="ARBA" id="ARBA00023136"/>
    </source>
</evidence>
<dbReference type="OrthoDB" id="9803814at2"/>
<evidence type="ECO:0000256" key="4">
    <source>
        <dbReference type="ARBA" id="ARBA00022692"/>
    </source>
</evidence>
<keyword evidence="5 9" id="KW-1133">Transmembrane helix</keyword>
<dbReference type="GO" id="GO:0046961">
    <property type="term" value="F:proton-transporting ATPase activity, rotational mechanism"/>
    <property type="evidence" value="ECO:0007669"/>
    <property type="project" value="InterPro"/>
</dbReference>
<comment type="subcellular location">
    <subcellularLocation>
        <location evidence="1">Membrane</location>
        <topology evidence="1">Multi-pass membrane protein</topology>
    </subcellularLocation>
</comment>
<evidence type="ECO:0000256" key="8">
    <source>
        <dbReference type="SAM" id="Coils"/>
    </source>
</evidence>
<dbReference type="GO" id="GO:0051117">
    <property type="term" value="F:ATPase binding"/>
    <property type="evidence" value="ECO:0007669"/>
    <property type="project" value="TreeGrafter"/>
</dbReference>
<feature type="transmembrane region" description="Helical" evidence="9">
    <location>
        <begin position="418"/>
        <end position="438"/>
    </location>
</feature>
<organism evidence="10 11">
    <name type="scientific">Thiohalobacter thiocyanaticus</name>
    <dbReference type="NCBI Taxonomy" id="585455"/>
    <lineage>
        <taxon>Bacteria</taxon>
        <taxon>Pseudomonadati</taxon>
        <taxon>Pseudomonadota</taxon>
        <taxon>Gammaproteobacteria</taxon>
        <taxon>Thiohalobacterales</taxon>
        <taxon>Thiohalobacteraceae</taxon>
        <taxon>Thiohalobacter</taxon>
    </lineage>
</organism>
<keyword evidence="4 9" id="KW-0812">Transmembrane</keyword>
<keyword evidence="8" id="KW-0175">Coiled coil</keyword>
<feature type="transmembrane region" description="Helical" evidence="9">
    <location>
        <begin position="459"/>
        <end position="487"/>
    </location>
</feature>
<keyword evidence="11" id="KW-1185">Reference proteome</keyword>
<accession>A0A426QE32</accession>
<evidence type="ECO:0000256" key="2">
    <source>
        <dbReference type="ARBA" id="ARBA00009904"/>
    </source>
</evidence>
<feature type="coiled-coil region" evidence="8">
    <location>
        <begin position="214"/>
        <end position="241"/>
    </location>
</feature>
<sequence>MRPVAARWFEALVARDDMTHAMEQLADTGLIQLEPGVPTRPETSLRDLQGLYQEYHELRQRDGGYWPVTGIRPGTSHGRPATTYARALEQLRAWRTDNDGLIQTLEARRRERTWYRHVLTWLKHIQGGAALALGELHRIGPWLDYRLVLCPPECDVDFDCDDLLLLNAPVEPDIYRLVVGNRDRLTQLDTQLLQTEVMQLRLPGWLNGRPPQAITTLQRRLDEVDQELRRLQAALEASHATTGLQAALGDIERLNWFMQHIEYHLESDRLAWVRGWTIADSAEALQQALAHEGARGLVHFAPPPEGVEPPLTLRHSGWSRAFELFPRLLGMPGRDEYDPTNLLAWVVPLLFGYMFGDVGQGLVILLAGVLLRRRIPQLALLIPAGASAMIFGLLYGSLFSIEGLIPALWLHPMQHPLLLLGIPLAGGALLLLTGLVLAGVQAGWAGRRRHWWLGQAPVIVLYLGLPLLFVAPLPAQALLLGGLAWYLGGHARLTPARPLRGALIALAELVESLFQLVINTLSFARVGAFALAHAALSQAVMALMEISTSLPATALVFLLGNLLILVLEGLVVSIQTTRLVLFEFFIRFLRSTGRGFVPLPAPGYDRLRPVVD</sequence>
<evidence type="ECO:0000313" key="11">
    <source>
        <dbReference type="Proteomes" id="UP000287798"/>
    </source>
</evidence>
<dbReference type="InterPro" id="IPR002490">
    <property type="entry name" value="V-ATPase_116kDa_su"/>
</dbReference>
<evidence type="ECO:0000256" key="3">
    <source>
        <dbReference type="ARBA" id="ARBA00022448"/>
    </source>
</evidence>
<dbReference type="AlphaFoldDB" id="A0A426QE32"/>
<dbReference type="GO" id="GO:0007035">
    <property type="term" value="P:vacuolar acidification"/>
    <property type="evidence" value="ECO:0007669"/>
    <property type="project" value="TreeGrafter"/>
</dbReference>
<gene>
    <name evidence="10" type="ORF">D6C00_14700</name>
</gene>
<proteinExistence type="inferred from homology"/>
<feature type="transmembrane region" description="Helical" evidence="9">
    <location>
        <begin position="342"/>
        <end position="371"/>
    </location>
</feature>
<evidence type="ECO:0000313" key="10">
    <source>
        <dbReference type="EMBL" id="RRQ20006.1"/>
    </source>
</evidence>
<dbReference type="GO" id="GO:0016471">
    <property type="term" value="C:vacuolar proton-transporting V-type ATPase complex"/>
    <property type="evidence" value="ECO:0007669"/>
    <property type="project" value="TreeGrafter"/>
</dbReference>
<evidence type="ECO:0000256" key="6">
    <source>
        <dbReference type="ARBA" id="ARBA00023065"/>
    </source>
</evidence>
<name>A0A426QE32_9GAMM</name>
<evidence type="ECO:0000256" key="5">
    <source>
        <dbReference type="ARBA" id="ARBA00022989"/>
    </source>
</evidence>
<feature type="transmembrane region" description="Helical" evidence="9">
    <location>
        <begin position="378"/>
        <end position="398"/>
    </location>
</feature>
<dbReference type="RefSeq" id="WP_125182569.1">
    <property type="nucleotide sequence ID" value="NZ_QZMU01000002.1"/>
</dbReference>
<protein>
    <submittedName>
        <fullName evidence="10">ATPase</fullName>
    </submittedName>
</protein>
<dbReference type="PANTHER" id="PTHR11629:SF63">
    <property type="entry name" value="V-TYPE PROTON ATPASE SUBUNIT A"/>
    <property type="match status" value="1"/>
</dbReference>
<evidence type="ECO:0000256" key="1">
    <source>
        <dbReference type="ARBA" id="ARBA00004141"/>
    </source>
</evidence>